<dbReference type="GeneID" id="94351461"/>
<dbReference type="RefSeq" id="XP_067822329.1">
    <property type="nucleotide sequence ID" value="XM_067965790.1"/>
</dbReference>
<evidence type="ECO:0000313" key="1">
    <source>
        <dbReference type="EMBL" id="TDH72830.1"/>
    </source>
</evidence>
<dbReference type="Proteomes" id="UP000294530">
    <property type="component" value="Unassembled WGS sequence"/>
</dbReference>
<sequence>MSVLHDEQALKLKCIGTSLVVSLEGAPTPRLLVRFLPSMLLPALQRSLAAIPASSVSVLLLQLVPVVQYPVPLAYRFPALFLPRSGRPLRSSFEIGPIDASAFSSSLHAVVN</sequence>
<organism evidence="1 2">
    <name type="scientific">Bremia lactucae</name>
    <name type="common">Lettuce downy mildew</name>
    <dbReference type="NCBI Taxonomy" id="4779"/>
    <lineage>
        <taxon>Eukaryota</taxon>
        <taxon>Sar</taxon>
        <taxon>Stramenopiles</taxon>
        <taxon>Oomycota</taxon>
        <taxon>Peronosporomycetes</taxon>
        <taxon>Peronosporales</taxon>
        <taxon>Peronosporaceae</taxon>
        <taxon>Bremia</taxon>
    </lineage>
</organism>
<name>A0A976IJA4_BRELC</name>
<accession>A0A976IJA4</accession>
<evidence type="ECO:0000313" key="2">
    <source>
        <dbReference type="Proteomes" id="UP000294530"/>
    </source>
</evidence>
<keyword evidence="2" id="KW-1185">Reference proteome</keyword>
<dbReference type="AlphaFoldDB" id="A0A976IJA4"/>
<reference evidence="1 2" key="1">
    <citation type="journal article" date="2021" name="Genome Biol.">
        <title>AFLAP: assembly-free linkage analysis pipeline using k-mers from genome sequencing data.</title>
        <authorList>
            <person name="Fletcher K."/>
            <person name="Zhang L."/>
            <person name="Gil J."/>
            <person name="Han R."/>
            <person name="Cavanaugh K."/>
            <person name="Michelmore R."/>
        </authorList>
    </citation>
    <scope>NUCLEOTIDE SEQUENCE [LARGE SCALE GENOMIC DNA]</scope>
    <source>
        <strain evidence="1 2">SF5</strain>
    </source>
</reference>
<protein>
    <submittedName>
        <fullName evidence="1">Uncharacterized protein</fullName>
    </submittedName>
</protein>
<comment type="caution">
    <text evidence="1">The sequence shown here is derived from an EMBL/GenBank/DDBJ whole genome shotgun (WGS) entry which is preliminary data.</text>
</comment>
<dbReference type="KEGG" id="blac:94351461"/>
<dbReference type="EMBL" id="SHOA02000036">
    <property type="protein sequence ID" value="TDH72830.1"/>
    <property type="molecule type" value="Genomic_DNA"/>
</dbReference>
<proteinExistence type="predicted"/>
<gene>
    <name evidence="1" type="ORF">CCR75_007732</name>
</gene>